<gene>
    <name evidence="1" type="ORF">DERP_003635</name>
</gene>
<dbReference type="EMBL" id="NJHN03000032">
    <property type="protein sequence ID" value="KAH9423356.1"/>
    <property type="molecule type" value="Genomic_DNA"/>
</dbReference>
<reference evidence="1 2" key="1">
    <citation type="journal article" date="2018" name="J. Allergy Clin. Immunol.">
        <title>High-quality assembly of Dermatophagoides pteronyssinus genome and transcriptome reveals a wide range of novel allergens.</title>
        <authorList>
            <person name="Liu X.Y."/>
            <person name="Yang K.Y."/>
            <person name="Wang M.Q."/>
            <person name="Kwok J.S."/>
            <person name="Zeng X."/>
            <person name="Yang Z."/>
            <person name="Xiao X.J."/>
            <person name="Lau C.P."/>
            <person name="Li Y."/>
            <person name="Huang Z.M."/>
            <person name="Ba J.G."/>
            <person name="Yim A.K."/>
            <person name="Ouyang C.Y."/>
            <person name="Ngai S.M."/>
            <person name="Chan T.F."/>
            <person name="Leung E.L."/>
            <person name="Liu L."/>
            <person name="Liu Z.G."/>
            <person name="Tsui S.K."/>
        </authorList>
    </citation>
    <scope>NUCLEOTIDE SEQUENCE [LARGE SCALE GENOMIC DNA]</scope>
    <source>
        <strain evidence="1">Derp</strain>
    </source>
</reference>
<protein>
    <submittedName>
        <fullName evidence="1">Uncharacterized protein</fullName>
    </submittedName>
</protein>
<evidence type="ECO:0000313" key="1">
    <source>
        <dbReference type="EMBL" id="KAH9423356.1"/>
    </source>
</evidence>
<reference evidence="1 2" key="2">
    <citation type="journal article" date="2022" name="Mol. Biol. Evol.">
        <title>Comparative Genomics Reveals Insights into the Divergent Evolution of Astigmatic Mites and Household Pest Adaptations.</title>
        <authorList>
            <person name="Xiong Q."/>
            <person name="Wan A.T."/>
            <person name="Liu X."/>
            <person name="Fung C.S."/>
            <person name="Xiao X."/>
            <person name="Malainual N."/>
            <person name="Hou J."/>
            <person name="Wang L."/>
            <person name="Wang M."/>
            <person name="Yang K.Y."/>
            <person name="Cui Y."/>
            <person name="Leung E.L."/>
            <person name="Nong W."/>
            <person name="Shin S.K."/>
            <person name="Au S.W."/>
            <person name="Jeong K.Y."/>
            <person name="Chew F.T."/>
            <person name="Hui J.H."/>
            <person name="Leung T.F."/>
            <person name="Tungtrongchitr A."/>
            <person name="Zhong N."/>
            <person name="Liu Z."/>
            <person name="Tsui S.K."/>
        </authorList>
    </citation>
    <scope>NUCLEOTIDE SEQUENCE [LARGE SCALE GENOMIC DNA]</scope>
    <source>
        <strain evidence="1">Derp</strain>
    </source>
</reference>
<keyword evidence="2" id="KW-1185">Reference proteome</keyword>
<evidence type="ECO:0000313" key="2">
    <source>
        <dbReference type="Proteomes" id="UP000887458"/>
    </source>
</evidence>
<accession>A0ABQ8JM16</accession>
<name>A0ABQ8JM16_DERPT</name>
<proteinExistence type="predicted"/>
<sequence>MDVHPMLLLDLDPISHVFDLNVKFESFAIAVAADDDNTVSDSCSTIVSIVFDCINRLLPFIIDCDERYT</sequence>
<organism evidence="1 2">
    <name type="scientific">Dermatophagoides pteronyssinus</name>
    <name type="common">European house dust mite</name>
    <dbReference type="NCBI Taxonomy" id="6956"/>
    <lineage>
        <taxon>Eukaryota</taxon>
        <taxon>Metazoa</taxon>
        <taxon>Ecdysozoa</taxon>
        <taxon>Arthropoda</taxon>
        <taxon>Chelicerata</taxon>
        <taxon>Arachnida</taxon>
        <taxon>Acari</taxon>
        <taxon>Acariformes</taxon>
        <taxon>Sarcoptiformes</taxon>
        <taxon>Astigmata</taxon>
        <taxon>Psoroptidia</taxon>
        <taxon>Analgoidea</taxon>
        <taxon>Pyroglyphidae</taxon>
        <taxon>Dermatophagoidinae</taxon>
        <taxon>Dermatophagoides</taxon>
    </lineage>
</organism>
<comment type="caution">
    <text evidence="1">The sequence shown here is derived from an EMBL/GenBank/DDBJ whole genome shotgun (WGS) entry which is preliminary data.</text>
</comment>
<dbReference type="Proteomes" id="UP000887458">
    <property type="component" value="Unassembled WGS sequence"/>
</dbReference>